<comment type="caution">
    <text evidence="2">The sequence shown here is derived from an EMBL/GenBank/DDBJ whole genome shotgun (WGS) entry which is preliminary data.</text>
</comment>
<keyword evidence="3" id="KW-1185">Reference proteome</keyword>
<reference evidence="2" key="1">
    <citation type="submission" date="2019-06" db="EMBL/GenBank/DDBJ databases">
        <authorList>
            <person name="Zheng W."/>
        </authorList>
    </citation>
    <scope>NUCLEOTIDE SEQUENCE</scope>
    <source>
        <strain evidence="2">QDHG01</strain>
    </source>
</reference>
<proteinExistence type="predicted"/>
<evidence type="ECO:0000256" key="1">
    <source>
        <dbReference type="SAM" id="MobiDB-lite"/>
    </source>
</evidence>
<dbReference type="AlphaFoldDB" id="A0A8J8T0P6"/>
<gene>
    <name evidence="2" type="ORF">FGO68_gene4568</name>
</gene>
<feature type="region of interest" description="Disordered" evidence="1">
    <location>
        <begin position="66"/>
        <end position="119"/>
    </location>
</feature>
<dbReference type="Proteomes" id="UP000785679">
    <property type="component" value="Unassembled WGS sequence"/>
</dbReference>
<feature type="compositionally biased region" description="Polar residues" evidence="1">
    <location>
        <begin position="92"/>
        <end position="104"/>
    </location>
</feature>
<evidence type="ECO:0000313" key="3">
    <source>
        <dbReference type="Proteomes" id="UP000785679"/>
    </source>
</evidence>
<sequence length="119" mass="13264">MAEFPQITQCNFQCFNIFSLRPIPSTVAGPISSQTFTHPTCRGGTLCQHFTLRALKLAAFLHQSRKPCGRSENDGNSSTHQVKGCRSPMLKESQQLSQSYTQESDIGPCVGEREDKMIR</sequence>
<dbReference type="EMBL" id="RRYP01011189">
    <property type="protein sequence ID" value="TNV77897.1"/>
    <property type="molecule type" value="Genomic_DNA"/>
</dbReference>
<accession>A0A8J8T0P6</accession>
<protein>
    <submittedName>
        <fullName evidence="2">Uncharacterized protein</fullName>
    </submittedName>
</protein>
<evidence type="ECO:0000313" key="2">
    <source>
        <dbReference type="EMBL" id="TNV77897.1"/>
    </source>
</evidence>
<name>A0A8J8T0P6_HALGN</name>
<organism evidence="2 3">
    <name type="scientific">Halteria grandinella</name>
    <dbReference type="NCBI Taxonomy" id="5974"/>
    <lineage>
        <taxon>Eukaryota</taxon>
        <taxon>Sar</taxon>
        <taxon>Alveolata</taxon>
        <taxon>Ciliophora</taxon>
        <taxon>Intramacronucleata</taxon>
        <taxon>Spirotrichea</taxon>
        <taxon>Stichotrichia</taxon>
        <taxon>Sporadotrichida</taxon>
        <taxon>Halteriidae</taxon>
        <taxon>Halteria</taxon>
    </lineage>
</organism>